<dbReference type="EMBL" id="KZ303013">
    <property type="protein sequence ID" value="PFH44699.1"/>
    <property type="molecule type" value="Genomic_DNA"/>
</dbReference>
<proteinExistence type="predicted"/>
<protein>
    <submittedName>
        <fullName evidence="2">Uncharacterized protein</fullName>
    </submittedName>
</protein>
<accession>A0A2A9N616</accession>
<evidence type="ECO:0000313" key="2">
    <source>
        <dbReference type="EMBL" id="PFH44699.1"/>
    </source>
</evidence>
<feature type="compositionally biased region" description="Polar residues" evidence="1">
    <location>
        <begin position="229"/>
        <end position="238"/>
    </location>
</feature>
<gene>
    <name evidence="2" type="ORF">AMATHDRAFT_11126</name>
</gene>
<evidence type="ECO:0000313" key="3">
    <source>
        <dbReference type="Proteomes" id="UP000242287"/>
    </source>
</evidence>
<evidence type="ECO:0000256" key="1">
    <source>
        <dbReference type="SAM" id="MobiDB-lite"/>
    </source>
</evidence>
<dbReference type="Proteomes" id="UP000242287">
    <property type="component" value="Unassembled WGS sequence"/>
</dbReference>
<organism evidence="2 3">
    <name type="scientific">Amanita thiersii Skay4041</name>
    <dbReference type="NCBI Taxonomy" id="703135"/>
    <lineage>
        <taxon>Eukaryota</taxon>
        <taxon>Fungi</taxon>
        <taxon>Dikarya</taxon>
        <taxon>Basidiomycota</taxon>
        <taxon>Agaricomycotina</taxon>
        <taxon>Agaricomycetes</taxon>
        <taxon>Agaricomycetidae</taxon>
        <taxon>Agaricales</taxon>
        <taxon>Pluteineae</taxon>
        <taxon>Amanitaceae</taxon>
        <taxon>Amanita</taxon>
    </lineage>
</organism>
<feature type="compositionally biased region" description="Low complexity" evidence="1">
    <location>
        <begin position="214"/>
        <end position="228"/>
    </location>
</feature>
<keyword evidence="3" id="KW-1185">Reference proteome</keyword>
<sequence>MSEPYSALATELRYTLREYEGLPASIPAHIAHKRIFAVGIAADKINPNAPDVQQDPYAVDLMSRVVHCFHSHHRQYPGYEYPSQYLSIIEKHRQLRGPKGHTQPPRAFAEVARSEPTRPRRGRTIKSRPTVEDSDPDIPLARSKAPCIPENSPEPDLVILAQYILHLGLADYITSLLKQMVIDTLAKAVPEGTPVLPANKSKKRSASSGPSNLSRPSTPSPSVSDTSTKVNNGSSPVSKRQKSSPVLAFGDSKDIMDARTPEKSWEMPNESSLRTPSLLAPTKVLVVTHQLDMRLKYRKALIDHLDQLLQQSDTLNANAE</sequence>
<feature type="region of interest" description="Disordered" evidence="1">
    <location>
        <begin position="192"/>
        <end position="253"/>
    </location>
</feature>
<reference evidence="2 3" key="1">
    <citation type="submission" date="2014-02" db="EMBL/GenBank/DDBJ databases">
        <title>Transposable element dynamics among asymbiotic and ectomycorrhizal Amanita fungi.</title>
        <authorList>
            <consortium name="DOE Joint Genome Institute"/>
            <person name="Hess J."/>
            <person name="Skrede I."/>
            <person name="Wolfe B."/>
            <person name="LaButti K."/>
            <person name="Ohm R.A."/>
            <person name="Grigoriev I.V."/>
            <person name="Pringle A."/>
        </authorList>
    </citation>
    <scope>NUCLEOTIDE SEQUENCE [LARGE SCALE GENOMIC DNA]</scope>
    <source>
        <strain evidence="2 3">SKay4041</strain>
    </source>
</reference>
<feature type="region of interest" description="Disordered" evidence="1">
    <location>
        <begin position="96"/>
        <end position="151"/>
    </location>
</feature>
<name>A0A2A9N616_9AGAR</name>
<dbReference type="AlphaFoldDB" id="A0A2A9N616"/>